<feature type="coiled-coil region" evidence="2">
    <location>
        <begin position="79"/>
        <end position="194"/>
    </location>
</feature>
<keyword evidence="5" id="KW-1185">Reference proteome</keyword>
<comment type="caution">
    <text evidence="4">The sequence shown here is derived from an EMBL/GenBank/DDBJ whole genome shotgun (WGS) entry which is preliminary data.</text>
</comment>
<dbReference type="InterPro" id="IPR051876">
    <property type="entry name" value="ODA-DC/CCD"/>
</dbReference>
<reference evidence="4" key="1">
    <citation type="submission" date="2021-01" db="EMBL/GenBank/DDBJ databases">
        <authorList>
            <consortium name="Genoscope - CEA"/>
            <person name="William W."/>
        </authorList>
    </citation>
    <scope>NUCLEOTIDE SEQUENCE</scope>
</reference>
<dbReference type="Pfam" id="PF21773">
    <property type="entry name" value="ODAD1_CC"/>
    <property type="match status" value="1"/>
</dbReference>
<dbReference type="AlphaFoldDB" id="A0A8S1N6G9"/>
<dbReference type="PANTHER" id="PTHR21694:SF18">
    <property type="entry name" value="COILED-COIL DOMAIN-CONTAINING PROTEIN 63"/>
    <property type="match status" value="1"/>
</dbReference>
<name>A0A8S1N6G9_PARPR</name>
<gene>
    <name evidence="4" type="ORF">PPRIM_AZ9-3.1.T0680062</name>
</gene>
<dbReference type="OMA" id="TWVSTKK"/>
<evidence type="ECO:0000256" key="2">
    <source>
        <dbReference type="SAM" id="Coils"/>
    </source>
</evidence>
<dbReference type="Proteomes" id="UP000688137">
    <property type="component" value="Unassembled WGS sequence"/>
</dbReference>
<accession>A0A8S1N6G9</accession>
<evidence type="ECO:0000313" key="4">
    <source>
        <dbReference type="EMBL" id="CAD8082644.1"/>
    </source>
</evidence>
<feature type="coiled-coil region" evidence="2">
    <location>
        <begin position="281"/>
        <end position="346"/>
    </location>
</feature>
<feature type="domain" description="ODAD1 central coiled coil region" evidence="3">
    <location>
        <begin position="85"/>
        <end position="355"/>
    </location>
</feature>
<proteinExistence type="predicted"/>
<evidence type="ECO:0000256" key="1">
    <source>
        <dbReference type="ARBA" id="ARBA00023054"/>
    </source>
</evidence>
<evidence type="ECO:0000259" key="3">
    <source>
        <dbReference type="Pfam" id="PF21773"/>
    </source>
</evidence>
<keyword evidence="1 2" id="KW-0175">Coiled coil</keyword>
<dbReference type="EMBL" id="CAJJDM010000071">
    <property type="protein sequence ID" value="CAD8082644.1"/>
    <property type="molecule type" value="Genomic_DNA"/>
</dbReference>
<sequence length="471" mass="55843">MFFGYNSAPNSNISQTQSILHESQVLSLQRESENYIRKVEQDKKHHYNIEETWVSTKKEWQQKKEQIKKIQHDQTLPAAKQQLNKIKNLQNALEQSILKYNESQTYNLELKKQINMLRKERHQYINIHQDLQEELLNIENETVANEAFRNSNEIQAQKKKETIAEMKKKNDQEKEKYVEQFDRLKKEVMEEKKKHDLDNLGQRKEKAANIDTASTLKLRLKKLISNNKEKVKLIDTYWKNMKVIEDAFNQIKEASGIQDIEEIMNTFIKSEEQNYSLYNYVDILSQQIDQLQDQNQDLKKKIDSQRVENESKKRLLMATPQAERHRKKNELIIKKKQEEINTLRKQMEEIAPTLKDALIELSQTQLASDPTAHLDYKLSFNLNESSLEKYLQDLERFIDLAVAKEKIAQNQSIAQSTLLLDEIPLKEFKGSYKQFNEEELLKQESQQQQYNKLLTQKALRDMALESLKKKK</sequence>
<dbReference type="InterPro" id="IPR049258">
    <property type="entry name" value="ODAD1_CC"/>
</dbReference>
<organism evidence="4 5">
    <name type="scientific">Paramecium primaurelia</name>
    <dbReference type="NCBI Taxonomy" id="5886"/>
    <lineage>
        <taxon>Eukaryota</taxon>
        <taxon>Sar</taxon>
        <taxon>Alveolata</taxon>
        <taxon>Ciliophora</taxon>
        <taxon>Intramacronucleata</taxon>
        <taxon>Oligohymenophorea</taxon>
        <taxon>Peniculida</taxon>
        <taxon>Parameciidae</taxon>
        <taxon>Paramecium</taxon>
    </lineage>
</organism>
<protein>
    <recommendedName>
        <fullName evidence="3">ODAD1 central coiled coil region domain-containing protein</fullName>
    </recommendedName>
</protein>
<evidence type="ECO:0000313" key="5">
    <source>
        <dbReference type="Proteomes" id="UP000688137"/>
    </source>
</evidence>
<dbReference type="PANTHER" id="PTHR21694">
    <property type="entry name" value="COILED-COIL DOMAIN-CONTAINING PROTEIN 63"/>
    <property type="match status" value="1"/>
</dbReference>